<gene>
    <name evidence="6" type="ORF">H0484_07545</name>
</gene>
<dbReference type="CDD" id="cd03219">
    <property type="entry name" value="ABC_Mj1267_LivG_branched"/>
    <property type="match status" value="1"/>
</dbReference>
<keyword evidence="1" id="KW-0813">Transport</keyword>
<dbReference type="InterPro" id="IPR032823">
    <property type="entry name" value="BCA_ABC_TP_C"/>
</dbReference>
<dbReference type="EMBL" id="JACDXW010000003">
    <property type="protein sequence ID" value="MCB5363601.1"/>
    <property type="molecule type" value="Genomic_DNA"/>
</dbReference>
<sequence length="246" mass="26505">MLEARSIIKRFGGITVLNELSLSLSTGSVNCIIGPNGCGKTTLFNVLTGALKPEGGQVLFKGNDITGLPAWRIAGLGMTRKFQIPGVYPELSVAENLIVPLAAANRRAGLMATLFSKCDDRLAALLDLCGLTHKAEQAVSTLAHGEKQWLEIAMLLAVDADLILLDEPTAGMSVPETLKTAELVRRLRTEFGKTVLVIEHDMSFVRELDCHVIVMLRGRVVREGRLEDIQNDPEVIAAYLGGAAVC</sequence>
<dbReference type="GO" id="GO:0005524">
    <property type="term" value="F:ATP binding"/>
    <property type="evidence" value="ECO:0007669"/>
    <property type="project" value="UniProtKB-KW"/>
</dbReference>
<protein>
    <submittedName>
        <fullName evidence="6">ABC transporter ATP-binding protein</fullName>
    </submittedName>
</protein>
<dbReference type="Proteomes" id="UP000776983">
    <property type="component" value="Unassembled WGS sequence"/>
</dbReference>
<proteinExistence type="predicted"/>
<evidence type="ECO:0000313" key="7">
    <source>
        <dbReference type="Proteomes" id="UP000776983"/>
    </source>
</evidence>
<organism evidence="6 7">
    <name type="scientific">Mesopusillimonas faecipullorum</name>
    <dbReference type="NCBI Taxonomy" id="2755040"/>
    <lineage>
        <taxon>Bacteria</taxon>
        <taxon>Pseudomonadati</taxon>
        <taxon>Pseudomonadota</taxon>
        <taxon>Betaproteobacteria</taxon>
        <taxon>Burkholderiales</taxon>
        <taxon>Alcaligenaceae</taxon>
        <taxon>Mesopusillimonas</taxon>
    </lineage>
</organism>
<accession>A0ABS8CC39</accession>
<dbReference type="InterPro" id="IPR003593">
    <property type="entry name" value="AAA+_ATPase"/>
</dbReference>
<keyword evidence="4 6" id="KW-0067">ATP-binding</keyword>
<dbReference type="PANTHER" id="PTHR45772:SF8">
    <property type="entry name" value="HIGH-AFFINITY BRANCHED-CHAIN AMINO ACID TRANSPORT ATP-BINDING PROTEIN"/>
    <property type="match status" value="1"/>
</dbReference>
<keyword evidence="2" id="KW-0472">Membrane</keyword>
<comment type="caution">
    <text evidence="6">The sequence shown here is derived from an EMBL/GenBank/DDBJ whole genome shotgun (WGS) entry which is preliminary data.</text>
</comment>
<keyword evidence="7" id="KW-1185">Reference proteome</keyword>
<evidence type="ECO:0000256" key="2">
    <source>
        <dbReference type="ARBA" id="ARBA00022475"/>
    </source>
</evidence>
<reference evidence="6 7" key="1">
    <citation type="submission" date="2020-07" db="EMBL/GenBank/DDBJ databases">
        <title>Pusillimonas sp. nov., isolated from poultry manure in Taiwan.</title>
        <authorList>
            <person name="Lin S.-Y."/>
            <person name="Tang Y.-S."/>
            <person name="Young C.-C."/>
        </authorList>
    </citation>
    <scope>NUCLEOTIDE SEQUENCE [LARGE SCALE GENOMIC DNA]</scope>
    <source>
        <strain evidence="6 7">CC-YST705</strain>
    </source>
</reference>
<evidence type="ECO:0000256" key="4">
    <source>
        <dbReference type="ARBA" id="ARBA00022840"/>
    </source>
</evidence>
<dbReference type="SUPFAM" id="SSF52540">
    <property type="entry name" value="P-loop containing nucleoside triphosphate hydrolases"/>
    <property type="match status" value="1"/>
</dbReference>
<dbReference type="PROSITE" id="PS50893">
    <property type="entry name" value="ABC_TRANSPORTER_2"/>
    <property type="match status" value="1"/>
</dbReference>
<feature type="domain" description="ABC transporter" evidence="5">
    <location>
        <begin position="2"/>
        <end position="242"/>
    </location>
</feature>
<name>A0ABS8CC39_9BURK</name>
<dbReference type="Pfam" id="PF00005">
    <property type="entry name" value="ABC_tran"/>
    <property type="match status" value="1"/>
</dbReference>
<dbReference type="InterPro" id="IPR027417">
    <property type="entry name" value="P-loop_NTPase"/>
</dbReference>
<dbReference type="Gene3D" id="3.40.50.300">
    <property type="entry name" value="P-loop containing nucleotide triphosphate hydrolases"/>
    <property type="match status" value="1"/>
</dbReference>
<evidence type="ECO:0000256" key="1">
    <source>
        <dbReference type="ARBA" id="ARBA00022448"/>
    </source>
</evidence>
<dbReference type="InterPro" id="IPR051120">
    <property type="entry name" value="ABC_AA/LPS_Transport"/>
</dbReference>
<evidence type="ECO:0000256" key="3">
    <source>
        <dbReference type="ARBA" id="ARBA00022741"/>
    </source>
</evidence>
<keyword evidence="3" id="KW-0547">Nucleotide-binding</keyword>
<evidence type="ECO:0000259" key="5">
    <source>
        <dbReference type="PROSITE" id="PS50893"/>
    </source>
</evidence>
<dbReference type="SMART" id="SM00382">
    <property type="entry name" value="AAA"/>
    <property type="match status" value="1"/>
</dbReference>
<keyword evidence="2" id="KW-1003">Cell membrane</keyword>
<dbReference type="Pfam" id="PF12399">
    <property type="entry name" value="BCA_ABC_TP_C"/>
    <property type="match status" value="1"/>
</dbReference>
<evidence type="ECO:0000313" key="6">
    <source>
        <dbReference type="EMBL" id="MCB5363601.1"/>
    </source>
</evidence>
<dbReference type="InterPro" id="IPR003439">
    <property type="entry name" value="ABC_transporter-like_ATP-bd"/>
</dbReference>
<dbReference type="PANTHER" id="PTHR45772">
    <property type="entry name" value="CONSERVED COMPONENT OF ABC TRANSPORTER FOR NATURAL AMINO ACIDS-RELATED"/>
    <property type="match status" value="1"/>
</dbReference>